<dbReference type="Proteomes" id="UP000824044">
    <property type="component" value="Unassembled WGS sequence"/>
</dbReference>
<organism evidence="2 3">
    <name type="scientific">Candidatus Gallimonas intestinigallinarum</name>
    <dbReference type="NCBI Taxonomy" id="2838604"/>
    <lineage>
        <taxon>Bacteria</taxon>
        <taxon>Bacillati</taxon>
        <taxon>Bacillota</taxon>
        <taxon>Clostridia</taxon>
        <taxon>Candidatus Gallimonas</taxon>
    </lineage>
</organism>
<dbReference type="GO" id="GO:0003676">
    <property type="term" value="F:nucleic acid binding"/>
    <property type="evidence" value="ECO:0007669"/>
    <property type="project" value="InterPro"/>
</dbReference>
<keyword evidence="2" id="KW-0378">Hydrolase</keyword>
<dbReference type="SMART" id="SM00479">
    <property type="entry name" value="EXOIII"/>
    <property type="match status" value="1"/>
</dbReference>
<proteinExistence type="predicted"/>
<feature type="domain" description="Exonuclease" evidence="1">
    <location>
        <begin position="12"/>
        <end position="187"/>
    </location>
</feature>
<dbReference type="PANTHER" id="PTHR30231">
    <property type="entry name" value="DNA POLYMERASE III SUBUNIT EPSILON"/>
    <property type="match status" value="1"/>
</dbReference>
<dbReference type="Gene3D" id="3.30.420.10">
    <property type="entry name" value="Ribonuclease H-like superfamily/Ribonuclease H"/>
    <property type="match status" value="1"/>
</dbReference>
<accession>A0A9D2DVV1</accession>
<reference evidence="2" key="2">
    <citation type="submission" date="2021-04" db="EMBL/GenBank/DDBJ databases">
        <authorList>
            <person name="Gilroy R."/>
        </authorList>
    </citation>
    <scope>NUCLEOTIDE SEQUENCE</scope>
    <source>
        <strain evidence="2">CHK33-5263</strain>
    </source>
</reference>
<dbReference type="SUPFAM" id="SSF53098">
    <property type="entry name" value="Ribonuclease H-like"/>
    <property type="match status" value="1"/>
</dbReference>
<dbReference type="GO" id="GO:0045004">
    <property type="term" value="P:DNA replication proofreading"/>
    <property type="evidence" value="ECO:0007669"/>
    <property type="project" value="TreeGrafter"/>
</dbReference>
<dbReference type="InterPro" id="IPR012337">
    <property type="entry name" value="RNaseH-like_sf"/>
</dbReference>
<keyword evidence="2" id="KW-0540">Nuclease</keyword>
<sequence length="358" mass="40794">MISLYERLRKNKVVVVDIETTGLVCGEEGRENDRILEIAAIRLEHLRPAETFHTYVANPQPLSEEVAALIGISDEMLAGAPPVQEALKALAEFAEGAILVGYNLPFDCKFLDFCGAQSGVSFPADRVDLLPIAKRLLGRSVESYNLQTVWKECLPGKAGTGKKLETCMQQAEAAADLAYLLSYVQRKRRNDTPMYRIVAQRRKIRHEVFFAAQQIAYNLLRCALFGKNHPLFPLWVYKCAEKLEYVSRFVDKKDAKLPQRDYEMIFTGYNEAVWETRKHLESGAHHAYGAYEVTDELCERVFAICDAVRVSCMPYLMSRTETYHPDEYASIIIQAVETEGKNREIKIEYDSKKNALYR</sequence>
<evidence type="ECO:0000259" key="1">
    <source>
        <dbReference type="SMART" id="SM00479"/>
    </source>
</evidence>
<reference evidence="2" key="1">
    <citation type="journal article" date="2021" name="PeerJ">
        <title>Extensive microbial diversity within the chicken gut microbiome revealed by metagenomics and culture.</title>
        <authorList>
            <person name="Gilroy R."/>
            <person name="Ravi A."/>
            <person name="Getino M."/>
            <person name="Pursley I."/>
            <person name="Horton D.L."/>
            <person name="Alikhan N.F."/>
            <person name="Baker D."/>
            <person name="Gharbi K."/>
            <person name="Hall N."/>
            <person name="Watson M."/>
            <person name="Adriaenssens E.M."/>
            <person name="Foster-Nyarko E."/>
            <person name="Jarju S."/>
            <person name="Secka A."/>
            <person name="Antonio M."/>
            <person name="Oren A."/>
            <person name="Chaudhuri R.R."/>
            <person name="La Ragione R."/>
            <person name="Hildebrand F."/>
            <person name="Pallen M.J."/>
        </authorList>
    </citation>
    <scope>NUCLEOTIDE SEQUENCE</scope>
    <source>
        <strain evidence="2">CHK33-5263</strain>
    </source>
</reference>
<dbReference type="CDD" id="cd06127">
    <property type="entry name" value="DEDDh"/>
    <property type="match status" value="1"/>
</dbReference>
<comment type="caution">
    <text evidence="2">The sequence shown here is derived from an EMBL/GenBank/DDBJ whole genome shotgun (WGS) entry which is preliminary data.</text>
</comment>
<gene>
    <name evidence="2" type="ORF">H9812_01940</name>
</gene>
<evidence type="ECO:0000313" key="3">
    <source>
        <dbReference type="Proteomes" id="UP000824044"/>
    </source>
</evidence>
<evidence type="ECO:0000313" key="2">
    <source>
        <dbReference type="EMBL" id="HIZ24222.1"/>
    </source>
</evidence>
<dbReference type="EMBL" id="DXBS01000041">
    <property type="protein sequence ID" value="HIZ24222.1"/>
    <property type="molecule type" value="Genomic_DNA"/>
</dbReference>
<dbReference type="InterPro" id="IPR013520">
    <property type="entry name" value="Ribonucl_H"/>
</dbReference>
<dbReference type="Pfam" id="PF00929">
    <property type="entry name" value="RNase_T"/>
    <property type="match status" value="1"/>
</dbReference>
<protein>
    <submittedName>
        <fullName evidence="2">3'-5' exonuclease</fullName>
    </submittedName>
</protein>
<dbReference type="GO" id="GO:0008408">
    <property type="term" value="F:3'-5' exonuclease activity"/>
    <property type="evidence" value="ECO:0007669"/>
    <property type="project" value="TreeGrafter"/>
</dbReference>
<name>A0A9D2DVV1_9FIRM</name>
<dbReference type="InterPro" id="IPR036397">
    <property type="entry name" value="RNaseH_sf"/>
</dbReference>
<dbReference type="GO" id="GO:0005829">
    <property type="term" value="C:cytosol"/>
    <property type="evidence" value="ECO:0007669"/>
    <property type="project" value="TreeGrafter"/>
</dbReference>
<keyword evidence="2" id="KW-0269">Exonuclease</keyword>
<dbReference type="PANTHER" id="PTHR30231:SF41">
    <property type="entry name" value="DNA POLYMERASE III SUBUNIT EPSILON"/>
    <property type="match status" value="1"/>
</dbReference>
<dbReference type="AlphaFoldDB" id="A0A9D2DVV1"/>